<keyword evidence="3" id="KW-0808">Transferase</keyword>
<dbReference type="AlphaFoldDB" id="A0A495W5K8"/>
<reference evidence="3 4" key="1">
    <citation type="submission" date="2018-10" db="EMBL/GenBank/DDBJ databases">
        <title>Sequencing the genomes of 1000 actinobacteria strains.</title>
        <authorList>
            <person name="Klenk H.-P."/>
        </authorList>
    </citation>
    <scope>NUCLEOTIDE SEQUENCE [LARGE SCALE GENOMIC DNA]</scope>
    <source>
        <strain evidence="3 4">DSM 43800</strain>
    </source>
</reference>
<sequence>MTLSDGLVLRTAEPRDLDQIGALLTERGEPADAVDHRLVVEDPDAGWEACAVVVDGDRVVSTATLLDETLVLGGVEIPAGQVELVATHRDYEGRGLVRALMGWAHERSAARGQLVNVMLGIPYFYRQFGYTYAIPIAPERPVVGAPPPSPAATGKAAPDTERETARGAAQDDAAQDGAAQGTTSDTMRAAAPRDTVREATADDIPAMARLQAAEQARADLWMPHSAPLWRWLVARDGSTQWLVERDGVPVGTARSTPPHEGVRLCDVAAVDAAAVHALLAHTGATSANERPGTVGGDALEPFLGPAPEDAQSYYVRVADPVALLEHLRPVFGRRLAGSPFADAEGEAVVSFYRSHVRLPYRAGEVGPVVAGGTMQAPGAAGGAGVAPDLLPSLLFGPHGLRGLTARFADVYPGPNADLMHTLFPPVRSDLLTFYMP</sequence>
<protein>
    <submittedName>
        <fullName evidence="3">Acetyltransferase (GNAT) family protein</fullName>
    </submittedName>
</protein>
<evidence type="ECO:0000313" key="4">
    <source>
        <dbReference type="Proteomes" id="UP000282084"/>
    </source>
</evidence>
<gene>
    <name evidence="3" type="ORF">C8E97_4631</name>
</gene>
<keyword evidence="4" id="KW-1185">Reference proteome</keyword>
<dbReference type="InterPro" id="IPR000182">
    <property type="entry name" value="GNAT_dom"/>
</dbReference>
<organism evidence="3 4">
    <name type="scientific">Saccharothrix australiensis</name>
    <dbReference type="NCBI Taxonomy" id="2072"/>
    <lineage>
        <taxon>Bacteria</taxon>
        <taxon>Bacillati</taxon>
        <taxon>Actinomycetota</taxon>
        <taxon>Actinomycetes</taxon>
        <taxon>Pseudonocardiales</taxon>
        <taxon>Pseudonocardiaceae</taxon>
        <taxon>Saccharothrix</taxon>
    </lineage>
</organism>
<dbReference type="CDD" id="cd04301">
    <property type="entry name" value="NAT_SF"/>
    <property type="match status" value="1"/>
</dbReference>
<dbReference type="GO" id="GO:0034069">
    <property type="term" value="F:aminoglycoside N-acetyltransferase activity"/>
    <property type="evidence" value="ECO:0007669"/>
    <property type="project" value="TreeGrafter"/>
</dbReference>
<feature type="region of interest" description="Disordered" evidence="1">
    <location>
        <begin position="144"/>
        <end position="195"/>
    </location>
</feature>
<comment type="caution">
    <text evidence="3">The sequence shown here is derived from an EMBL/GenBank/DDBJ whole genome shotgun (WGS) entry which is preliminary data.</text>
</comment>
<accession>A0A495W5K8</accession>
<dbReference type="PANTHER" id="PTHR37817:SF1">
    <property type="entry name" value="N-ACETYLTRANSFERASE EIS"/>
    <property type="match status" value="1"/>
</dbReference>
<dbReference type="EMBL" id="RBXO01000001">
    <property type="protein sequence ID" value="RKT55943.1"/>
    <property type="molecule type" value="Genomic_DNA"/>
</dbReference>
<dbReference type="Pfam" id="PF13527">
    <property type="entry name" value="Acetyltransf_9"/>
    <property type="match status" value="1"/>
</dbReference>
<proteinExistence type="predicted"/>
<dbReference type="InterPro" id="IPR051554">
    <property type="entry name" value="Acetyltransferase_Eis"/>
</dbReference>
<dbReference type="PROSITE" id="PS51186">
    <property type="entry name" value="GNAT"/>
    <property type="match status" value="1"/>
</dbReference>
<evidence type="ECO:0000259" key="2">
    <source>
        <dbReference type="PROSITE" id="PS51186"/>
    </source>
</evidence>
<dbReference type="Proteomes" id="UP000282084">
    <property type="component" value="Unassembled WGS sequence"/>
</dbReference>
<dbReference type="RefSeq" id="WP_121007583.1">
    <property type="nucleotide sequence ID" value="NZ_RBXO01000001.1"/>
</dbReference>
<evidence type="ECO:0000313" key="3">
    <source>
        <dbReference type="EMBL" id="RKT55943.1"/>
    </source>
</evidence>
<dbReference type="GO" id="GO:0030649">
    <property type="term" value="P:aminoglycoside antibiotic catabolic process"/>
    <property type="evidence" value="ECO:0007669"/>
    <property type="project" value="TreeGrafter"/>
</dbReference>
<dbReference type="PANTHER" id="PTHR37817">
    <property type="entry name" value="N-ACETYLTRANSFERASE EIS"/>
    <property type="match status" value="1"/>
</dbReference>
<feature type="compositionally biased region" description="Low complexity" evidence="1">
    <location>
        <begin position="166"/>
        <end position="183"/>
    </location>
</feature>
<dbReference type="Gene3D" id="3.40.630.30">
    <property type="match status" value="2"/>
</dbReference>
<feature type="domain" description="N-acetyltransferase" evidence="2">
    <location>
        <begin position="7"/>
        <end position="153"/>
    </location>
</feature>
<evidence type="ECO:0000256" key="1">
    <source>
        <dbReference type="SAM" id="MobiDB-lite"/>
    </source>
</evidence>
<name>A0A495W5K8_9PSEU</name>
<dbReference type="SUPFAM" id="SSF55729">
    <property type="entry name" value="Acyl-CoA N-acyltransferases (Nat)"/>
    <property type="match status" value="1"/>
</dbReference>
<dbReference type="OrthoDB" id="157327at2"/>
<dbReference type="InterPro" id="IPR016181">
    <property type="entry name" value="Acyl_CoA_acyltransferase"/>
</dbReference>